<dbReference type="GO" id="GO:0005576">
    <property type="term" value="C:extracellular region"/>
    <property type="evidence" value="ECO:0007669"/>
    <property type="project" value="UniProtKB-SubCell"/>
</dbReference>
<dbReference type="Pfam" id="PF01033">
    <property type="entry name" value="Somatomedin_B"/>
    <property type="match status" value="2"/>
</dbReference>
<protein>
    <recommendedName>
        <fullName evidence="7">SMB domain-containing protein</fullName>
    </recommendedName>
</protein>
<dbReference type="FunFam" id="3.40.720.10:FF:000145">
    <property type="entry name" value="Uncharacterized protein"/>
    <property type="match status" value="1"/>
</dbReference>
<dbReference type="GO" id="GO:0009143">
    <property type="term" value="P:nucleoside triphosphate catabolic process"/>
    <property type="evidence" value="ECO:0007669"/>
    <property type="project" value="TreeGrafter"/>
</dbReference>
<dbReference type="Proteomes" id="UP000694580">
    <property type="component" value="Chromosome 14"/>
</dbReference>
<dbReference type="SUPFAM" id="SSF90188">
    <property type="entry name" value="Somatomedin B domain"/>
    <property type="match status" value="2"/>
</dbReference>
<dbReference type="Gene3D" id="4.10.410.20">
    <property type="match status" value="2"/>
</dbReference>
<gene>
    <name evidence="8" type="primary">ENPP1</name>
</gene>
<dbReference type="Ensembl" id="ENSDCDT00010033542.1">
    <property type="protein sequence ID" value="ENSDCDP00010027079.1"/>
    <property type="gene ID" value="ENSDCDG00010014082.1"/>
</dbReference>
<evidence type="ECO:0000256" key="6">
    <source>
        <dbReference type="ARBA" id="ARBA00023180"/>
    </source>
</evidence>
<dbReference type="CDD" id="cd00091">
    <property type="entry name" value="NUC"/>
    <property type="match status" value="1"/>
</dbReference>
<evidence type="ECO:0000256" key="5">
    <source>
        <dbReference type="ARBA" id="ARBA00023157"/>
    </source>
</evidence>
<dbReference type="SUPFAM" id="SSF53649">
    <property type="entry name" value="Alkaline phosphatase-like"/>
    <property type="match status" value="1"/>
</dbReference>
<dbReference type="GO" id="GO:0030500">
    <property type="term" value="P:regulation of bone mineralization"/>
    <property type="evidence" value="ECO:0007669"/>
    <property type="project" value="TreeGrafter"/>
</dbReference>
<dbReference type="GO" id="GO:0004528">
    <property type="term" value="F:phosphodiesterase I activity"/>
    <property type="evidence" value="ECO:0007669"/>
    <property type="project" value="TreeGrafter"/>
</dbReference>
<proteinExistence type="predicted"/>
<organism evidence="8 9">
    <name type="scientific">Denticeps clupeoides</name>
    <name type="common">denticle herring</name>
    <dbReference type="NCBI Taxonomy" id="299321"/>
    <lineage>
        <taxon>Eukaryota</taxon>
        <taxon>Metazoa</taxon>
        <taxon>Chordata</taxon>
        <taxon>Craniata</taxon>
        <taxon>Vertebrata</taxon>
        <taxon>Euteleostomi</taxon>
        <taxon>Actinopterygii</taxon>
        <taxon>Neopterygii</taxon>
        <taxon>Teleostei</taxon>
        <taxon>Clupei</taxon>
        <taxon>Clupeiformes</taxon>
        <taxon>Denticipitoidei</taxon>
        <taxon>Denticipitidae</taxon>
        <taxon>Denticeps</taxon>
    </lineage>
</organism>
<dbReference type="GO" id="GO:0004551">
    <property type="term" value="F:dinucleotide phosphatase activity"/>
    <property type="evidence" value="ECO:0007669"/>
    <property type="project" value="TreeGrafter"/>
</dbReference>
<evidence type="ECO:0000313" key="8">
    <source>
        <dbReference type="Ensembl" id="ENSDCDP00010027079.1"/>
    </source>
</evidence>
<dbReference type="Pfam" id="PF01223">
    <property type="entry name" value="Endonuclease_NS"/>
    <property type="match status" value="1"/>
</dbReference>
<dbReference type="InterPro" id="IPR001212">
    <property type="entry name" value="Somatomedin_B_dom"/>
</dbReference>
<dbReference type="InterPro" id="IPR044925">
    <property type="entry name" value="His-Me_finger_sf"/>
</dbReference>
<evidence type="ECO:0000313" key="9">
    <source>
        <dbReference type="Proteomes" id="UP000694580"/>
    </source>
</evidence>
<dbReference type="InterPro" id="IPR002591">
    <property type="entry name" value="Phosphodiest/P_Trfase"/>
</dbReference>
<dbReference type="Pfam" id="PF01663">
    <property type="entry name" value="Phosphodiest"/>
    <property type="match status" value="1"/>
</dbReference>
<dbReference type="GeneTree" id="ENSGT00940000156034"/>
<evidence type="ECO:0000256" key="1">
    <source>
        <dbReference type="ARBA" id="ARBA00004613"/>
    </source>
</evidence>
<dbReference type="AlphaFoldDB" id="A0AAY4C287"/>
<dbReference type="PANTHER" id="PTHR10151:SF77">
    <property type="entry name" value="ECTONUCLEOTIDE PYROPHOSPHATASE_PHOSPHODIESTERASE FAMILY MEMBER 1"/>
    <property type="match status" value="1"/>
</dbReference>
<evidence type="ECO:0000256" key="4">
    <source>
        <dbReference type="ARBA" id="ARBA00022801"/>
    </source>
</evidence>
<dbReference type="InterPro" id="IPR036024">
    <property type="entry name" value="Somatomedin_B-like_dom_sf"/>
</dbReference>
<keyword evidence="4" id="KW-0378">Hydrolase</keyword>
<sequence>MTWPGSENSCKFRCLSARNPSGPSASVDALCEKEGSCCVDYREVCVEPAQLWTCSKFRCGEERQPHSKCSCASDCASLGDCCANYNNICAGEKSWVEEECEDIQTPQCPAGFSKPPLIVVSMDGFRASYMASYHDLLPVLSKLKKCGVSAEYMRPVYPTKTFPNHYTIVTGLYPESHGIVDNKMYDVTRNVSFSLKSDEKFSSSWYQGEPVWLTAMKNNMTTGSFFWPGSDVKIKGKYPDFYKVYNRAIPFEERVATVLNWLQLPDEKRPDLYTFYLDEPDSAGHVFGPMSSQVIVALMKVDRVLGLLMDGLKQRGLHKCVNLVALSDHGMETASCKTAAFVSSYQDKVDDIVVVQGPAARIRPMRSEYFFTFDYEGLVKNLSCKSPDQSMRPYLKEHLPKRFHFANNVRIERAHLYMKETWQAARTPKEIKYCYGGFHGSDNVFKNMQTVFMAYGPSLKHKSQVAPFENIEVYNLMCDLLNIDPAPNNGTHGSLNHLLKSPSHQPVFPAELSPASICSASRPDPTDDLGCTCSSLTKEKVKTLNQQLISSSSSPGVMALHCPYGVPRVLQRNTNHCLLHHSDYITGFSRDTRMPLWVAYTLKNPNSVEPLSANSDWCVRADVRVQPSVSQSCSFYKDDPKLTFGYLHPPNLSSNRSTSDSQITSNIAPMFPLFRDVWEYFHKATILEYLERMNGVNVMSGPIFDENADGHYDSHSTKEEVPVPTHFFVILTSCKNSSFSPDGCQGPLTAVSFIDIMLRLSLICLQDKPDFQWVEKWAKLHVARVRDVELLTGLSFFHDRISVEETLLLKTSPGRLESTNDADHAPQKMPTTDLPFTSVHCVQTKQPLWGVSSYNTFPTTGVERSRISESLPTAIYGTFTQHLCCGFSGQQAAKDVHCCPSRNKWWNSLVTPANCQPLWSLQ</sequence>
<accession>A0AAY4C287</accession>
<name>A0AAY4C287_9TELE</name>
<evidence type="ECO:0000259" key="7">
    <source>
        <dbReference type="PROSITE" id="PS50958"/>
    </source>
</evidence>
<dbReference type="GO" id="GO:0046872">
    <property type="term" value="F:metal ion binding"/>
    <property type="evidence" value="ECO:0007669"/>
    <property type="project" value="UniProtKB-KW"/>
</dbReference>
<dbReference type="SUPFAM" id="SSF54060">
    <property type="entry name" value="His-Me finger endonucleases"/>
    <property type="match status" value="1"/>
</dbReference>
<keyword evidence="9" id="KW-1185">Reference proteome</keyword>
<dbReference type="GO" id="GO:0030505">
    <property type="term" value="P:inorganic diphosphate transport"/>
    <property type="evidence" value="ECO:0007669"/>
    <property type="project" value="TreeGrafter"/>
</dbReference>
<dbReference type="InterPro" id="IPR044929">
    <property type="entry name" value="DNA/RNA_non-sp_Endonuclease_sf"/>
</dbReference>
<dbReference type="Gene3D" id="3.40.570.10">
    <property type="entry name" value="Extracellular Endonuclease, subunit A"/>
    <property type="match status" value="1"/>
</dbReference>
<evidence type="ECO:0000256" key="3">
    <source>
        <dbReference type="ARBA" id="ARBA00022723"/>
    </source>
</evidence>
<feature type="domain" description="SMB" evidence="7">
    <location>
        <begin position="6"/>
        <end position="49"/>
    </location>
</feature>
<comment type="subcellular location">
    <subcellularLocation>
        <location evidence="1">Secreted</location>
    </subcellularLocation>
</comment>
<dbReference type="PROSITE" id="PS00524">
    <property type="entry name" value="SMB_1"/>
    <property type="match status" value="1"/>
</dbReference>
<dbReference type="PROSITE" id="PS50958">
    <property type="entry name" value="SMB_2"/>
    <property type="match status" value="2"/>
</dbReference>
<dbReference type="SMART" id="SM00201">
    <property type="entry name" value="SO"/>
    <property type="match status" value="2"/>
</dbReference>
<keyword evidence="3" id="KW-0479">Metal-binding</keyword>
<keyword evidence="2" id="KW-0964">Secreted</keyword>
<dbReference type="GO" id="GO:0009986">
    <property type="term" value="C:cell surface"/>
    <property type="evidence" value="ECO:0007669"/>
    <property type="project" value="TreeGrafter"/>
</dbReference>
<reference evidence="8" key="2">
    <citation type="submission" date="2025-08" db="UniProtKB">
        <authorList>
            <consortium name="Ensembl"/>
        </authorList>
    </citation>
    <scope>IDENTIFICATION</scope>
</reference>
<evidence type="ECO:0000256" key="2">
    <source>
        <dbReference type="ARBA" id="ARBA00022525"/>
    </source>
</evidence>
<dbReference type="GO" id="GO:0003676">
    <property type="term" value="F:nucleic acid binding"/>
    <property type="evidence" value="ECO:0007669"/>
    <property type="project" value="InterPro"/>
</dbReference>
<dbReference type="SMART" id="SM00477">
    <property type="entry name" value="NUC"/>
    <property type="match status" value="1"/>
</dbReference>
<dbReference type="PANTHER" id="PTHR10151">
    <property type="entry name" value="ECTONUCLEOTIDE PYROPHOSPHATASE/PHOSPHODIESTERASE"/>
    <property type="match status" value="1"/>
</dbReference>
<dbReference type="InterPro" id="IPR020821">
    <property type="entry name" value="ENPP1-3/EXOG-like_nuc-like"/>
</dbReference>
<reference evidence="8" key="3">
    <citation type="submission" date="2025-09" db="UniProtKB">
        <authorList>
            <consortium name="Ensembl"/>
        </authorList>
    </citation>
    <scope>IDENTIFICATION</scope>
</reference>
<dbReference type="CDD" id="cd16018">
    <property type="entry name" value="Enpp"/>
    <property type="match status" value="1"/>
</dbReference>
<dbReference type="FunFam" id="4.10.410.20:FF:000001">
    <property type="entry name" value="Ectonucleotide pyrophosphatase/phosphodiesterase family member 2"/>
    <property type="match status" value="1"/>
</dbReference>
<reference evidence="8 9" key="1">
    <citation type="submission" date="2020-06" db="EMBL/GenBank/DDBJ databases">
        <authorList>
            <consortium name="Wellcome Sanger Institute Data Sharing"/>
        </authorList>
    </citation>
    <scope>NUCLEOTIDE SEQUENCE [LARGE SCALE GENOMIC DNA]</scope>
</reference>
<dbReference type="InterPro" id="IPR017850">
    <property type="entry name" value="Alkaline_phosphatase_core_sf"/>
</dbReference>
<feature type="domain" description="SMB" evidence="7">
    <location>
        <begin position="50"/>
        <end position="94"/>
    </location>
</feature>
<dbReference type="Gene3D" id="3.40.720.10">
    <property type="entry name" value="Alkaline Phosphatase, subunit A"/>
    <property type="match status" value="1"/>
</dbReference>
<dbReference type="SMART" id="SM00892">
    <property type="entry name" value="Endonuclease_NS"/>
    <property type="match status" value="1"/>
</dbReference>
<keyword evidence="5" id="KW-1015">Disulfide bond</keyword>
<dbReference type="GO" id="GO:0045599">
    <property type="term" value="P:negative regulation of fat cell differentiation"/>
    <property type="evidence" value="ECO:0007669"/>
    <property type="project" value="TreeGrafter"/>
</dbReference>
<keyword evidence="6" id="KW-0325">Glycoprotein</keyword>
<dbReference type="InterPro" id="IPR001604">
    <property type="entry name" value="Endo_G_ENPP1-like_dom"/>
</dbReference>
<dbReference type="GO" id="GO:0046034">
    <property type="term" value="P:ATP metabolic process"/>
    <property type="evidence" value="ECO:0007669"/>
    <property type="project" value="TreeGrafter"/>
</dbReference>